<dbReference type="Proteomes" id="UP000046392">
    <property type="component" value="Unplaced"/>
</dbReference>
<dbReference type="InterPro" id="IPR051940">
    <property type="entry name" value="Chitin_bind-dev_reg"/>
</dbReference>
<feature type="domain" description="Chitin-binding type-2" evidence="6">
    <location>
        <begin position="2094"/>
        <end position="2147"/>
    </location>
</feature>
<feature type="domain" description="Chitin-binding type-2" evidence="6">
    <location>
        <begin position="1416"/>
        <end position="1469"/>
    </location>
</feature>
<dbReference type="SMART" id="SM00494">
    <property type="entry name" value="ChtBD2"/>
    <property type="match status" value="37"/>
</dbReference>
<feature type="domain" description="Chitin-binding type-2" evidence="6">
    <location>
        <begin position="618"/>
        <end position="671"/>
    </location>
</feature>
<evidence type="ECO:0000256" key="3">
    <source>
        <dbReference type="ARBA" id="ARBA00022737"/>
    </source>
</evidence>
<feature type="domain" description="Chitin-binding type-2" evidence="6">
    <location>
        <begin position="2030"/>
        <end position="2083"/>
    </location>
</feature>
<feature type="domain" description="Chitin-binding type-2" evidence="6">
    <location>
        <begin position="342"/>
        <end position="394"/>
    </location>
</feature>
<dbReference type="STRING" id="174720.A0A0N5C352"/>
<dbReference type="Pfam" id="PF01607">
    <property type="entry name" value="CBM_14"/>
    <property type="match status" value="8"/>
</dbReference>
<dbReference type="WBParaSite" id="SPAL_0001240700.1">
    <property type="protein sequence ID" value="SPAL_0001240700.1"/>
    <property type="gene ID" value="SPAL_0001240700"/>
</dbReference>
<dbReference type="InterPro" id="IPR002557">
    <property type="entry name" value="Chitin-bd_dom"/>
</dbReference>
<organism evidence="7 8">
    <name type="scientific">Strongyloides papillosus</name>
    <name type="common">Intestinal threadworm</name>
    <dbReference type="NCBI Taxonomy" id="174720"/>
    <lineage>
        <taxon>Eukaryota</taxon>
        <taxon>Metazoa</taxon>
        <taxon>Ecdysozoa</taxon>
        <taxon>Nematoda</taxon>
        <taxon>Chromadorea</taxon>
        <taxon>Rhabditida</taxon>
        <taxon>Tylenchina</taxon>
        <taxon>Panagrolaimomorpha</taxon>
        <taxon>Strongyloidoidea</taxon>
        <taxon>Strongyloididae</taxon>
        <taxon>Strongyloides</taxon>
    </lineage>
</organism>
<feature type="domain" description="Chitin-binding type-2" evidence="6">
    <location>
        <begin position="2647"/>
        <end position="2704"/>
    </location>
</feature>
<feature type="domain" description="Chitin-binding type-2" evidence="6">
    <location>
        <begin position="545"/>
        <end position="598"/>
    </location>
</feature>
<evidence type="ECO:0000313" key="7">
    <source>
        <dbReference type="Proteomes" id="UP000046392"/>
    </source>
</evidence>
<keyword evidence="4" id="KW-1015">Disulfide bond</keyword>
<reference evidence="8" key="1">
    <citation type="submission" date="2017-02" db="UniProtKB">
        <authorList>
            <consortium name="WormBaseParasite"/>
        </authorList>
    </citation>
    <scope>IDENTIFICATION</scope>
</reference>
<keyword evidence="3" id="KW-0677">Repeat</keyword>
<dbReference type="PROSITE" id="PS50940">
    <property type="entry name" value="CHIT_BIND_II"/>
    <property type="match status" value="31"/>
</dbReference>
<dbReference type="InterPro" id="IPR036508">
    <property type="entry name" value="Chitin-bd_dom_sf"/>
</dbReference>
<feature type="domain" description="Chitin-binding type-2" evidence="6">
    <location>
        <begin position="203"/>
        <end position="249"/>
    </location>
</feature>
<feature type="domain" description="Chitin-binding type-2" evidence="6">
    <location>
        <begin position="985"/>
        <end position="1038"/>
    </location>
</feature>
<feature type="domain" description="Chitin-binding type-2" evidence="6">
    <location>
        <begin position="1686"/>
        <end position="1739"/>
    </location>
</feature>
<feature type="domain" description="Chitin-binding type-2" evidence="6">
    <location>
        <begin position="1596"/>
        <end position="1649"/>
    </location>
</feature>
<evidence type="ECO:0000313" key="8">
    <source>
        <dbReference type="WBParaSite" id="SPAL_0001240700.1"/>
    </source>
</evidence>
<keyword evidence="5" id="KW-0325">Glycoprotein</keyword>
<feature type="domain" description="Chitin-binding type-2" evidence="6">
    <location>
        <begin position="1243"/>
        <end position="1296"/>
    </location>
</feature>
<dbReference type="Gene3D" id="2.170.140.10">
    <property type="entry name" value="Chitin binding domain"/>
    <property type="match status" value="3"/>
</dbReference>
<feature type="domain" description="Chitin-binding type-2" evidence="6">
    <location>
        <begin position="411"/>
        <end position="464"/>
    </location>
</feature>
<evidence type="ECO:0000256" key="2">
    <source>
        <dbReference type="ARBA" id="ARBA00022729"/>
    </source>
</evidence>
<dbReference type="GO" id="GO:0005576">
    <property type="term" value="C:extracellular region"/>
    <property type="evidence" value="ECO:0007669"/>
    <property type="project" value="InterPro"/>
</dbReference>
<protein>
    <submittedName>
        <fullName evidence="8">Chitin-binding type-2 domain-containing protein</fullName>
    </submittedName>
</protein>
<sequence>MYLRSHSVQKGLFLMSTLEKGTKNEDIETTSKSHSMDDPVLELDKMCVNDNFVFSDDCSAVFWKCSNGVAHSFKCPSGLVFNKETGSCGFADEVDSCSKKFDEFRRAQTFRRLSSNVAGEKLAKEFSYDVMTFERYCDSKDVGVYSFSNCSSRYYVCGKNSFNIAKCPLSYMFNPETRRCESSTEFTCTPDRKDHDGKLKGGNFTCDGKADGYYGFGGFYKDFYGCLNGELFYYSCERGLYFNPVSQYCEHFRNDDNPKETGLSRYDSYKKKNKTEFDCSRVPHGLYSFGCSPVYFSCESDQTVMKRCSLGHVFNQKTLACASFTECQATIKEVELEVVVHGVRCSNESEYKTFGCKPYYIYCCNGEQYLQYCASGEIFDPQLGVCTSDHLCNVYDDHHDVPETTTMAPVVPRCLPRERSPIGQCMPEYLECNEEGNFVKYACDDGKLFDHQRGFCRPSEECDKKIANDNQDEEKCTPGKTSSIMSCHNFYFLCNELGKQSILQCSNGTLYDENFGYCRPENVCGKVIDTKPSSKTTPQPRTHKMKECKTGEVMVIVECGKTYTECNEEESFQIRMCPEGTGFDSRESKCVSLHRCGKTLANDTVLRSTEATTVDEHEVLCKPGELDIIYECSPNYLLCNEKSQFTIHHCGDGFRFDGTRNMCLPEKVCGKLTSPTAPPKMQCKPGHTYSKIDCDKGYFHCSSHGQYEYIECTGNFVFSSQIKQCVEKSFCARITTTTASAPTEKCRDGEILVIDDCFQKYSECNKNGEYKIKKCKKGYVFDGKKMRCVKEKLCGLMDTSSLVLPTTMKPTKSGELDMCTPGTYEIIDKCFQQFLHCNDLGRIEVKSCPKGFVFELSYGGCVDEYICEKKEAGDVTVAVPTSTPYTTTYRTTTVVAENTSNKCVPRTFEIIDVCFRQFLECNNQGKFEVKSCPEGFVFDIKYNGCVDKYICDSKVAEETTALPSSTKSYTTTSRVTIAPVAEDQSQKCAPRTLEIVGECFQQFLECNDEGEFEVKNCPEGFVFDMKYHGCIDKYICGNTIVDETTVIPPSTIPPYTTTSRTTKKVVSGDSSDKCLPDTIEVIDECFQQFLQCNQDGKFEIKSCPEGFVFEAKYNGCVDRYTCGHKEVEGTTVVPSPTKGYTTTSKTIKTPVSEDQTSKCAPGTFEVIGECFQQFLECDDEGKFEVKNCPEEFVFDTKYNGCVEKYACGNKVVEETTVIPPSTIPPYTTTSRTMTTTTVSGSHSDKCVPGSFEIIDECFQQFLECNDEGEFEVKNCPGGFVFDTKYNGCVEKYACGNKVVEETTVIPPSTIAPYTTTSRTTIKPVSKDQTSKCTPGTFEVIGECFQQFLECNDDGIFEVKNCPKEFAFDTRFNGCVDKYACGNKVVEETTVIPPSTIPPYTTTSRTMTTTTVSGSHSDKCVPGSFEIIDECFQQFLECNEDGKFGIKNCPEGFVFDTKYNGCVDEYICTRKVVEETTVIPPSTIPPYTKPSATTSRTTTTAVPMDQSSKCAPGTLDIIGECFQQFLECDEYGMFGVKNCPEGFVFDTKYNGCVELYVCGNKVIEETTVIPPSTLPLYTKPSATTSRTTTTTVASDHSDKCAPGSFEIIDECFQQFLECNEYGMFGIKNCPEGFVFDRKYSGCVESYVCGREVTEETTVIPPSTLPPYVKPYTTTSRITTTTVSSDHSDRCVSGTFETVGECFQQFLECNEYGIFRIKNCPEGFVFDKKYSGCVESYVCGHEVIEETTVIPPSTLPPYTKPYTTTSRITTTTVANDQNGKCDPKSIDIVGECSRQFLQCSDYGEFEVRECPEGFVFSPKYFGCVELHICRNEEVEETTTVLPSYTKPYTKPYSKDYTTTSRTTTTIPHDDFDVCVPGTYEAIDKCFQQFLECNHYGKFEIKKCPEGFVFDTKYNGCVDGYICDHQAYEGTTTTVPYTTTEKNLLKCVPGTHELIDECSQQYLECNYMGKIEVKSCPRGFVFDLESRGCIDDHLCNDNGPDYTTTATTTLPPQVTQETTYGYVEPTTSKESYLQECRNGEIKEIGSCHSAFLFCDLSSKFVVRNCGYGKVFDETKSICVNSNDCGVEPSYSTSTIRAPTCKTGDLMVTSNCMTSYFECNEDNVFEVKHCYGDGVFDESRNTCVDRNVCGRGQDVVTQPPIKDCNMGSFVEIDECSQEYAECNEYSKYVIRSCQSNYVFSAKSNSCILKEDCGSEPTTAQAPITATAECTVGSFKEISPCSNSYLKCDETGVYVYTNCESDFVFDRNTLSCVSSQKCKGNDVGYGTDSSTGYGTDSGTGYGADSSTGYESRRPYNWYENHKPTPIGPETDDVVDRFGFIDPYPHDLHSIAHTYPSKEELEGEGVKDDFSVNTIIPKRYVSPYDMNNDVDDLNLYEPVLSMGPLRSGYPDLPDHDNHDFVLDDFLGDTNDHFDRHFGYRTNYMDEVKEDFVMDRFLDTSDALHHDLGHYYPGHISDDGNHYQADEFVLPPDVDSHHKFGHHHPGGHNEHYQYGEPHYNNYDLNNNVVYDHEFIGNYRTKRSTDGEQSVGPDNFSTQSSNKSNYHFIFEHSTNSIRCLKDFCNRTVNNLAPIGFCTEEFINCTNLDDVFVQRCGDRNVFDGKTGECISYDVCLNSKPVQLARSLMFDEDVLDDNVCVELGDGIYYKDGCGKYFVVCNKNRMNHMHCPRDMYFDVNRFQCDYIENVDACKYTSFNGGEVHSTDSMSRFNCKNVPNGFIGHECSNTFAYCQNEVVRRKFRCPRNHVFDSTSRLCVLPEMVPACDNNPMFADPRCLSNPNRAFGSHCSSVIHHCLNGRHYTYPCGENKLLNNITMRCLPVGELKECENMDKLRLLGSEVENYCKVGEIRNMAIEPCNTEYIKCLKSGQQLYVKCEDGLVYDEQDDNCTQSDLCIVKYSLNVTNADTTEVPSYIERDKSLLVVVDPVCEGKGENEFVPTGACKKEYIECIKTTAVRRSCPNNYIFSKEKNSCVYKFTSMECELPKFNDQEEFKDTNDVPPFDAAKFCVGKENRFYRNPQNCTIAVRCYEEKTHAMYSCARGLVYDEDNQKCDYAQKFKRCIGSDVTTPAVNISTDVECTIANHGLFIPDASDCSKYYRCVWGTLIERKCPQTTKFNPKFSVCDFPITPDSCEFR</sequence>
<feature type="domain" description="Chitin-binding type-2" evidence="6">
    <location>
        <begin position="276"/>
        <end position="329"/>
    </location>
</feature>
<accession>A0A0N5C352</accession>
<dbReference type="PANTHER" id="PTHR23301:SF0">
    <property type="entry name" value="CHITIN-BINDING TYPE-2 DOMAIN-CONTAINING PROTEIN-RELATED"/>
    <property type="match status" value="1"/>
</dbReference>
<proteinExistence type="predicted"/>
<feature type="domain" description="Chitin-binding type-2" evidence="6">
    <location>
        <begin position="1941"/>
        <end position="1994"/>
    </location>
</feature>
<feature type="domain" description="Chitin-binding type-2" evidence="6">
    <location>
        <begin position="3014"/>
        <end position="3072"/>
    </location>
</feature>
<feature type="domain" description="Chitin-binding type-2" evidence="6">
    <location>
        <begin position="3085"/>
        <end position="3143"/>
    </location>
</feature>
<keyword evidence="7" id="KW-1185">Reference proteome</keyword>
<feature type="domain" description="Chitin-binding type-2" evidence="6">
    <location>
        <begin position="1776"/>
        <end position="1829"/>
    </location>
</feature>
<feature type="domain" description="Chitin-binding type-2" evidence="6">
    <location>
        <begin position="2222"/>
        <end position="2275"/>
    </location>
</feature>
<evidence type="ECO:0000259" key="6">
    <source>
        <dbReference type="PROSITE" id="PS50940"/>
    </source>
</evidence>
<feature type="domain" description="Chitin-binding type-2" evidence="6">
    <location>
        <begin position="44"/>
        <end position="99"/>
    </location>
</feature>
<feature type="domain" description="Chitin-binding type-2" evidence="6">
    <location>
        <begin position="134"/>
        <end position="190"/>
    </location>
</feature>
<keyword evidence="2" id="KW-0732">Signal</keyword>
<keyword evidence="1" id="KW-0147">Chitin-binding</keyword>
<evidence type="ECO:0000256" key="1">
    <source>
        <dbReference type="ARBA" id="ARBA00022669"/>
    </source>
</evidence>
<feature type="domain" description="Chitin-binding type-2" evidence="6">
    <location>
        <begin position="2851"/>
        <end position="2906"/>
    </location>
</feature>
<dbReference type="SUPFAM" id="SSF57625">
    <property type="entry name" value="Invertebrate chitin-binding proteins"/>
    <property type="match status" value="13"/>
</dbReference>
<feature type="domain" description="Chitin-binding type-2" evidence="6">
    <location>
        <begin position="2783"/>
        <end position="2839"/>
    </location>
</feature>
<feature type="domain" description="Chitin-binding type-2" evidence="6">
    <location>
        <begin position="2935"/>
        <end position="2993"/>
    </location>
</feature>
<feature type="domain" description="Chitin-binding type-2" evidence="6">
    <location>
        <begin position="473"/>
        <end position="526"/>
    </location>
</feature>
<feature type="domain" description="Chitin-binding type-2" evidence="6">
    <location>
        <begin position="680"/>
        <end position="733"/>
    </location>
</feature>
<feature type="domain" description="Chitin-binding type-2" evidence="6">
    <location>
        <begin position="900"/>
        <end position="953"/>
    </location>
</feature>
<feature type="domain" description="Chitin-binding type-2" evidence="6">
    <location>
        <begin position="2720"/>
        <end position="2777"/>
    </location>
</feature>
<dbReference type="Gene3D" id="3.20.20.80">
    <property type="entry name" value="Glycosidases"/>
    <property type="match status" value="2"/>
</dbReference>
<dbReference type="PANTHER" id="PTHR23301">
    <property type="entry name" value="CHITIN BINDING PERITROPHIN-A"/>
    <property type="match status" value="1"/>
</dbReference>
<name>A0A0N5C352_STREA</name>
<dbReference type="GO" id="GO:0008061">
    <property type="term" value="F:chitin binding"/>
    <property type="evidence" value="ECO:0007669"/>
    <property type="project" value="UniProtKB-KW"/>
</dbReference>
<feature type="domain" description="Chitin-binding type-2" evidence="6">
    <location>
        <begin position="1071"/>
        <end position="1124"/>
    </location>
</feature>
<feature type="domain" description="Chitin-binding type-2" evidence="6">
    <location>
        <begin position="2157"/>
        <end position="2210"/>
    </location>
</feature>
<evidence type="ECO:0000256" key="5">
    <source>
        <dbReference type="ARBA" id="ARBA00023180"/>
    </source>
</evidence>
<evidence type="ECO:0000256" key="4">
    <source>
        <dbReference type="ARBA" id="ARBA00023157"/>
    </source>
</evidence>
<feature type="domain" description="Chitin-binding type-2" evidence="6">
    <location>
        <begin position="1156"/>
        <end position="1209"/>
    </location>
</feature>